<evidence type="ECO:0000313" key="11">
    <source>
        <dbReference type="EMBL" id="TES87162.1"/>
    </source>
</evidence>
<dbReference type="EMBL" id="SOKU01000005">
    <property type="protein sequence ID" value="TES87162.1"/>
    <property type="molecule type" value="Genomic_DNA"/>
</dbReference>
<evidence type="ECO:0000256" key="1">
    <source>
        <dbReference type="ARBA" id="ARBA00004162"/>
    </source>
</evidence>
<proteinExistence type="inferred from homology"/>
<comment type="similarity">
    <text evidence="2">Belongs to the YajC family.</text>
</comment>
<dbReference type="Pfam" id="PF02699">
    <property type="entry name" value="YajC"/>
    <property type="match status" value="1"/>
</dbReference>
<dbReference type="PANTHER" id="PTHR33909:SF1">
    <property type="entry name" value="SEC TRANSLOCON ACCESSORY COMPLEX SUBUNIT YAJC"/>
    <property type="match status" value="1"/>
</dbReference>
<sequence length="86" mass="9876">GMFGALIPLMLIFVIFYFLLILPQRKKQKQHKEMVKNLKKGDRVVTTGGVYGTVTRIKPDHVEVEVADKVRLRVQRGAISALRREE</sequence>
<comment type="caution">
    <text evidence="11">The sequence shown here is derived from an EMBL/GenBank/DDBJ whole genome shotgun (WGS) entry which is preliminary data.</text>
</comment>
<dbReference type="PRINTS" id="PR01853">
    <property type="entry name" value="YAJCTRNLCASE"/>
</dbReference>
<dbReference type="NCBIfam" id="TIGR00739">
    <property type="entry name" value="yajC"/>
    <property type="match status" value="1"/>
</dbReference>
<keyword evidence="5 10" id="KW-0812">Transmembrane</keyword>
<evidence type="ECO:0000256" key="4">
    <source>
        <dbReference type="ARBA" id="ARBA00022475"/>
    </source>
</evidence>
<keyword evidence="3" id="KW-0813">Transport</keyword>
<keyword evidence="7 10" id="KW-1133">Transmembrane helix</keyword>
<reference evidence="11 12" key="1">
    <citation type="submission" date="2019-03" db="EMBL/GenBank/DDBJ databases">
        <title>Metabolic potential of uncultured bacteria and archaea associated with petroleum seepage in deep-sea sediments.</title>
        <authorList>
            <person name="Dong X."/>
            <person name="Hubert C."/>
        </authorList>
    </citation>
    <scope>NUCLEOTIDE SEQUENCE [LARGE SCALE GENOMIC DNA]</scope>
    <source>
        <strain evidence="11">E44_bin92</strain>
    </source>
</reference>
<comment type="subcellular location">
    <subcellularLocation>
        <location evidence="1">Cell membrane</location>
        <topology evidence="1">Single-pass membrane protein</topology>
    </subcellularLocation>
</comment>
<accession>A0A523QMW6</accession>
<protein>
    <submittedName>
        <fullName evidence="11">Preprotein translocase subunit YajC</fullName>
    </submittedName>
</protein>
<evidence type="ECO:0000256" key="3">
    <source>
        <dbReference type="ARBA" id="ARBA00022448"/>
    </source>
</evidence>
<keyword evidence="9 10" id="KW-0472">Membrane</keyword>
<dbReference type="AlphaFoldDB" id="A0A523QMW6"/>
<dbReference type="GO" id="GO:0015031">
    <property type="term" value="P:protein transport"/>
    <property type="evidence" value="ECO:0007669"/>
    <property type="project" value="UniProtKB-KW"/>
</dbReference>
<evidence type="ECO:0000256" key="9">
    <source>
        <dbReference type="ARBA" id="ARBA00023136"/>
    </source>
</evidence>
<evidence type="ECO:0000256" key="7">
    <source>
        <dbReference type="ARBA" id="ARBA00022989"/>
    </source>
</evidence>
<evidence type="ECO:0000256" key="2">
    <source>
        <dbReference type="ARBA" id="ARBA00006742"/>
    </source>
</evidence>
<evidence type="ECO:0000256" key="10">
    <source>
        <dbReference type="SAM" id="Phobius"/>
    </source>
</evidence>
<keyword evidence="8" id="KW-0811">Translocation</keyword>
<name>A0A523QMW6_UNCAE</name>
<dbReference type="SMART" id="SM01323">
    <property type="entry name" value="YajC"/>
    <property type="match status" value="1"/>
</dbReference>
<gene>
    <name evidence="11" type="primary">yajC</name>
    <name evidence="11" type="ORF">E3J95_00115</name>
</gene>
<feature type="transmembrane region" description="Helical" evidence="10">
    <location>
        <begin position="6"/>
        <end position="22"/>
    </location>
</feature>
<evidence type="ECO:0000256" key="8">
    <source>
        <dbReference type="ARBA" id="ARBA00023010"/>
    </source>
</evidence>
<evidence type="ECO:0000313" key="12">
    <source>
        <dbReference type="Proteomes" id="UP000320781"/>
    </source>
</evidence>
<dbReference type="PANTHER" id="PTHR33909">
    <property type="entry name" value="SEC TRANSLOCON ACCESSORY COMPLEX SUBUNIT YAJC"/>
    <property type="match status" value="1"/>
</dbReference>
<feature type="non-terminal residue" evidence="11">
    <location>
        <position position="1"/>
    </location>
</feature>
<organism evidence="11 12">
    <name type="scientific">Aerophobetes bacterium</name>
    <dbReference type="NCBI Taxonomy" id="2030807"/>
    <lineage>
        <taxon>Bacteria</taxon>
        <taxon>Candidatus Aerophobota</taxon>
    </lineage>
</organism>
<evidence type="ECO:0000256" key="6">
    <source>
        <dbReference type="ARBA" id="ARBA00022927"/>
    </source>
</evidence>
<dbReference type="InterPro" id="IPR003849">
    <property type="entry name" value="Preprotein_translocase_YajC"/>
</dbReference>
<keyword evidence="6" id="KW-0653">Protein transport</keyword>
<dbReference type="GO" id="GO:0005886">
    <property type="term" value="C:plasma membrane"/>
    <property type="evidence" value="ECO:0007669"/>
    <property type="project" value="UniProtKB-SubCell"/>
</dbReference>
<dbReference type="Proteomes" id="UP000320781">
    <property type="component" value="Unassembled WGS sequence"/>
</dbReference>
<keyword evidence="4" id="KW-1003">Cell membrane</keyword>
<evidence type="ECO:0000256" key="5">
    <source>
        <dbReference type="ARBA" id="ARBA00022692"/>
    </source>
</evidence>